<accession>A0A1E4SSH2</accession>
<dbReference type="Proteomes" id="UP000094285">
    <property type="component" value="Unassembled WGS sequence"/>
</dbReference>
<dbReference type="Pfam" id="PF02219">
    <property type="entry name" value="MTHFR"/>
    <property type="match status" value="1"/>
</dbReference>
<dbReference type="InterPro" id="IPR004621">
    <property type="entry name" value="Fadh2_euk"/>
</dbReference>
<proteinExistence type="inferred from homology"/>
<dbReference type="GeneID" id="30980448"/>
<dbReference type="UniPathway" id="UPA00193"/>
<dbReference type="PANTHER" id="PTHR45754">
    <property type="entry name" value="METHYLENETETRAHYDROFOLATE REDUCTASE"/>
    <property type="match status" value="1"/>
</dbReference>
<evidence type="ECO:0000313" key="10">
    <source>
        <dbReference type="EMBL" id="ODV82451.1"/>
    </source>
</evidence>
<evidence type="ECO:0000256" key="7">
    <source>
        <dbReference type="ARBA" id="ARBA00023002"/>
    </source>
</evidence>
<sequence>MATVKERIAALQPGQKFISFEFFPPKTDAGFRNLLSRLNRMLALNPLFITVTWGAGGSTSEKSLDLASTCQNHLGLTTVLHLTCTNTNREIIDQALAKAKQAGIRNILALRGDPPRTQEYWTPNCDFNSAVDLVRYIKSHYGDYFCIGVAGYPEGHVDGSGSGQPEQSPTRDIPYLIEKVEAGADYIISQLFFDGAKFLQYEQLLRSYPQLKDITLIPGLMPITTYLVFQRASKLSHASIPKAVEDRLKSSIHNDDLIKSIGIDIVTELIDEIDSKTDGRIQGYHFYCLNLEKAVASILQKSSILRPIMEAPSSGMNLEDAIASDDEENDIAVIQGPKRRQSSIVNDNEVVNAQRSLVSKALLNDKKLLVDISRGKGALGKDATWDEFTNGRYGDSTSPAYGDFDAYGPNLKISSPQEAIRNWGSPTSKKDLSKIFVNYLLGKIDVLPWVDTGLSSETALIQEELLQLNERGWFSLSSQPSVNGCPSSDKIFGWGPTNGFVYQKSFIEIFIPKEEWETKLLPKLANHIEEKTITYYLGDATGNIESNLRIDPANPHISRSAITWGVFPLKEVLQPTVIDFDSFKVWNEEAFNLWLDWSKCFKKDEESFKFLSDIRQNYYLVSIVYHNFKQETGLWDLLLNE</sequence>
<dbReference type="InterPro" id="IPR003171">
    <property type="entry name" value="Mehydrof_redctse-like"/>
</dbReference>
<dbReference type="GO" id="GO:0005829">
    <property type="term" value="C:cytosol"/>
    <property type="evidence" value="ECO:0007669"/>
    <property type="project" value="TreeGrafter"/>
</dbReference>
<dbReference type="InterPro" id="IPR029041">
    <property type="entry name" value="FAD-linked_oxidoreductase-like"/>
</dbReference>
<dbReference type="CDD" id="cd00537">
    <property type="entry name" value="MTHFR"/>
    <property type="match status" value="1"/>
</dbReference>
<dbReference type="GO" id="GO:0035999">
    <property type="term" value="P:tetrahydrofolate interconversion"/>
    <property type="evidence" value="ECO:0007669"/>
    <property type="project" value="UniProtKB-UniPathway"/>
</dbReference>
<comment type="pathway">
    <text evidence="2 8">One-carbon metabolism; tetrahydrofolate interconversion.</text>
</comment>
<evidence type="ECO:0000256" key="6">
    <source>
        <dbReference type="ARBA" id="ARBA00022857"/>
    </source>
</evidence>
<evidence type="ECO:0000256" key="3">
    <source>
        <dbReference type="ARBA" id="ARBA00006743"/>
    </source>
</evidence>
<dbReference type="SUPFAM" id="SSF51730">
    <property type="entry name" value="FAD-linked oxidoreductase"/>
    <property type="match status" value="1"/>
</dbReference>
<dbReference type="OrthoDB" id="16284at2759"/>
<reference evidence="11" key="1">
    <citation type="submission" date="2016-05" db="EMBL/GenBank/DDBJ databases">
        <title>Comparative genomics of biotechnologically important yeasts.</title>
        <authorList>
            <consortium name="DOE Joint Genome Institute"/>
            <person name="Riley R."/>
            <person name="Haridas S."/>
            <person name="Wolfe K.H."/>
            <person name="Lopes M.R."/>
            <person name="Hittinger C.T."/>
            <person name="Goker M."/>
            <person name="Salamov A."/>
            <person name="Wisecaver J."/>
            <person name="Long T.M."/>
            <person name="Aerts A.L."/>
            <person name="Barry K."/>
            <person name="Choi C."/>
            <person name="Clum A."/>
            <person name="Coughlan A.Y."/>
            <person name="Deshpande S."/>
            <person name="Douglass A.P."/>
            <person name="Hanson S.J."/>
            <person name="Klenk H.-P."/>
            <person name="Labutti K."/>
            <person name="Lapidus A."/>
            <person name="Lindquist E."/>
            <person name="Lipzen A."/>
            <person name="Meier-Kolthoff J.P."/>
            <person name="Ohm R.A."/>
            <person name="Otillar R.P."/>
            <person name="Pangilinan J."/>
            <person name="Peng Y."/>
            <person name="Rokas A."/>
            <person name="Rosa C.A."/>
            <person name="Scheuner C."/>
            <person name="Sibirny A.A."/>
            <person name="Slot J.C."/>
            <person name="Stielow J.B."/>
            <person name="Sun H."/>
            <person name="Kurtzman C.P."/>
            <person name="Blackwell M."/>
            <person name="Grigoriev I.V."/>
            <person name="Jeffries T.W."/>
        </authorList>
    </citation>
    <scope>NUCLEOTIDE SEQUENCE [LARGE SCALE GENOMIC DNA]</scope>
    <source>
        <strain evidence="11">NRRL Y-17324</strain>
    </source>
</reference>
<evidence type="ECO:0000259" key="9">
    <source>
        <dbReference type="Pfam" id="PF21895"/>
    </source>
</evidence>
<dbReference type="EMBL" id="KV453909">
    <property type="protein sequence ID" value="ODV82451.1"/>
    <property type="molecule type" value="Genomic_DNA"/>
</dbReference>
<evidence type="ECO:0000256" key="4">
    <source>
        <dbReference type="ARBA" id="ARBA00022630"/>
    </source>
</evidence>
<dbReference type="FunFam" id="3.20.20.220:FF:000002">
    <property type="entry name" value="Methylenetetrahydrofolate reductase"/>
    <property type="match status" value="1"/>
</dbReference>
<keyword evidence="5" id="KW-0274">FAD</keyword>
<dbReference type="Pfam" id="PF21895">
    <property type="entry name" value="MTHFR_C"/>
    <property type="match status" value="1"/>
</dbReference>
<keyword evidence="4" id="KW-0285">Flavoprotein</keyword>
<dbReference type="GO" id="GO:0004489">
    <property type="term" value="F:methylenetetrahydrofolate reductase [NAD(P)H] activity"/>
    <property type="evidence" value="ECO:0007669"/>
    <property type="project" value="EnsemblFungi"/>
</dbReference>
<evidence type="ECO:0000256" key="2">
    <source>
        <dbReference type="ARBA" id="ARBA00004777"/>
    </source>
</evidence>
<protein>
    <submittedName>
        <fullName evidence="10">Methylenetetrahydrofolate reduct</fullName>
    </submittedName>
</protein>
<keyword evidence="6" id="KW-0521">NADP</keyword>
<evidence type="ECO:0000256" key="8">
    <source>
        <dbReference type="RuleBase" id="RU004254"/>
    </source>
</evidence>
<dbReference type="GO" id="GO:0071949">
    <property type="term" value="F:FAD binding"/>
    <property type="evidence" value="ECO:0007669"/>
    <property type="project" value="TreeGrafter"/>
</dbReference>
<dbReference type="STRING" id="984487.A0A1E4SSH2"/>
<dbReference type="Gene3D" id="3.20.20.220">
    <property type="match status" value="1"/>
</dbReference>
<dbReference type="RefSeq" id="XP_020067573.1">
    <property type="nucleotide sequence ID" value="XM_020206311.1"/>
</dbReference>
<dbReference type="InterPro" id="IPR053806">
    <property type="entry name" value="MTHFR_C"/>
</dbReference>
<dbReference type="GO" id="GO:0009086">
    <property type="term" value="P:methionine biosynthetic process"/>
    <property type="evidence" value="ECO:0007669"/>
    <property type="project" value="TreeGrafter"/>
</dbReference>
<evidence type="ECO:0000256" key="5">
    <source>
        <dbReference type="ARBA" id="ARBA00022827"/>
    </source>
</evidence>
<feature type="domain" description="MTHFR SAM-binding regulatory" evidence="9">
    <location>
        <begin position="372"/>
        <end position="638"/>
    </location>
</feature>
<keyword evidence="7" id="KW-0560">Oxidoreductase</keyword>
<organism evidence="10 11">
    <name type="scientific">Suhomyces tanzawaensis NRRL Y-17324</name>
    <dbReference type="NCBI Taxonomy" id="984487"/>
    <lineage>
        <taxon>Eukaryota</taxon>
        <taxon>Fungi</taxon>
        <taxon>Dikarya</taxon>
        <taxon>Ascomycota</taxon>
        <taxon>Saccharomycotina</taxon>
        <taxon>Pichiomycetes</taxon>
        <taxon>Debaryomycetaceae</taxon>
        <taxon>Suhomyces</taxon>
    </lineage>
</organism>
<comment type="cofactor">
    <cofactor evidence="1">
        <name>FAD</name>
        <dbReference type="ChEBI" id="CHEBI:57692"/>
    </cofactor>
</comment>
<comment type="similarity">
    <text evidence="3">Belongs to the methylenetetrahydrofolate reductase family.</text>
</comment>
<dbReference type="NCBIfam" id="TIGR00677">
    <property type="entry name" value="fadh2_euk"/>
    <property type="match status" value="1"/>
</dbReference>
<keyword evidence="11" id="KW-1185">Reference proteome</keyword>
<evidence type="ECO:0000313" key="11">
    <source>
        <dbReference type="Proteomes" id="UP000094285"/>
    </source>
</evidence>
<evidence type="ECO:0000256" key="1">
    <source>
        <dbReference type="ARBA" id="ARBA00001974"/>
    </source>
</evidence>
<gene>
    <name evidence="10" type="ORF">CANTADRAFT_146341</name>
</gene>
<name>A0A1E4SSH2_9ASCO</name>
<dbReference type="AlphaFoldDB" id="A0A1E4SSH2"/>
<dbReference type="PANTHER" id="PTHR45754:SF1">
    <property type="entry name" value="METHYLENETETRAHYDROFOLATE REDUCTASE 1"/>
    <property type="match status" value="1"/>
</dbReference>